<feature type="compositionally biased region" description="Basic and acidic residues" evidence="6">
    <location>
        <begin position="260"/>
        <end position="269"/>
    </location>
</feature>
<reference evidence="8" key="1">
    <citation type="submission" date="2024-04" db="UniProtKB">
        <authorList>
            <consortium name="EnsemblMetazoa"/>
        </authorList>
    </citation>
    <scope>IDENTIFICATION</scope>
    <source>
        <strain evidence="8">EBRO</strain>
    </source>
</reference>
<protein>
    <recommendedName>
        <fullName evidence="7">C2H2-type domain-containing protein</fullName>
    </recommendedName>
</protein>
<organism evidence="8 9">
    <name type="scientific">Anopheles atroparvus</name>
    <name type="common">European mosquito</name>
    <dbReference type="NCBI Taxonomy" id="41427"/>
    <lineage>
        <taxon>Eukaryota</taxon>
        <taxon>Metazoa</taxon>
        <taxon>Ecdysozoa</taxon>
        <taxon>Arthropoda</taxon>
        <taxon>Hexapoda</taxon>
        <taxon>Insecta</taxon>
        <taxon>Pterygota</taxon>
        <taxon>Neoptera</taxon>
        <taxon>Endopterygota</taxon>
        <taxon>Diptera</taxon>
        <taxon>Nematocera</taxon>
        <taxon>Culicoidea</taxon>
        <taxon>Culicidae</taxon>
        <taxon>Anophelinae</taxon>
        <taxon>Anopheles</taxon>
    </lineage>
</organism>
<keyword evidence="3 5" id="KW-0863">Zinc-finger</keyword>
<keyword evidence="2" id="KW-0677">Repeat</keyword>
<dbReference type="GO" id="GO:0008270">
    <property type="term" value="F:zinc ion binding"/>
    <property type="evidence" value="ECO:0007669"/>
    <property type="project" value="UniProtKB-KW"/>
</dbReference>
<evidence type="ECO:0000259" key="7">
    <source>
        <dbReference type="PROSITE" id="PS50157"/>
    </source>
</evidence>
<evidence type="ECO:0000313" key="8">
    <source>
        <dbReference type="EnsemblMetazoa" id="ENSAATROPP007599"/>
    </source>
</evidence>
<dbReference type="SUPFAM" id="SSF57667">
    <property type="entry name" value="beta-beta-alpha zinc fingers"/>
    <property type="match status" value="2"/>
</dbReference>
<feature type="domain" description="C2H2-type" evidence="7">
    <location>
        <begin position="346"/>
        <end position="373"/>
    </location>
</feature>
<proteinExistence type="predicted"/>
<feature type="domain" description="C2H2-type" evidence="7">
    <location>
        <begin position="459"/>
        <end position="482"/>
    </location>
</feature>
<dbReference type="GO" id="GO:0000977">
    <property type="term" value="F:RNA polymerase II transcription regulatory region sequence-specific DNA binding"/>
    <property type="evidence" value="ECO:0007669"/>
    <property type="project" value="TreeGrafter"/>
</dbReference>
<evidence type="ECO:0000256" key="1">
    <source>
        <dbReference type="ARBA" id="ARBA00022723"/>
    </source>
</evidence>
<dbReference type="PROSITE" id="PS00028">
    <property type="entry name" value="ZINC_FINGER_C2H2_1"/>
    <property type="match status" value="5"/>
</dbReference>
<keyword evidence="4" id="KW-0862">Zinc</keyword>
<dbReference type="InterPro" id="IPR012934">
    <property type="entry name" value="Znf_AD"/>
</dbReference>
<accession>A0AAG5D9P8</accession>
<dbReference type="Gene3D" id="3.30.160.60">
    <property type="entry name" value="Classic Zinc Finger"/>
    <property type="match status" value="3"/>
</dbReference>
<feature type="domain" description="C2H2-type" evidence="7">
    <location>
        <begin position="431"/>
        <end position="454"/>
    </location>
</feature>
<dbReference type="Pfam" id="PF00096">
    <property type="entry name" value="zf-C2H2"/>
    <property type="match status" value="1"/>
</dbReference>
<dbReference type="SMART" id="SM00355">
    <property type="entry name" value="ZnF_C2H2"/>
    <property type="match status" value="10"/>
</dbReference>
<keyword evidence="1" id="KW-0479">Metal-binding</keyword>
<evidence type="ECO:0000256" key="2">
    <source>
        <dbReference type="ARBA" id="ARBA00022737"/>
    </source>
</evidence>
<dbReference type="InterPro" id="IPR013087">
    <property type="entry name" value="Znf_C2H2_type"/>
</dbReference>
<evidence type="ECO:0000313" key="9">
    <source>
        <dbReference type="Proteomes" id="UP000075880"/>
    </source>
</evidence>
<dbReference type="AlphaFoldDB" id="A0AAG5D9P8"/>
<dbReference type="Proteomes" id="UP000075880">
    <property type="component" value="Unassembled WGS sequence"/>
</dbReference>
<sequence>MSVFNLLTFPDVCRACLQPQHPDQMVPLDSHRPLLKGDIGTFLQEITFEIPEPVLPYLPTAVCYTCLEMIEFFFKYRKKMSLLHQFQVALGQVKCGDEASLKQLFSTQTEQLEMLFKDLGLSNIPNAQAEDLLGEYEQYMIAAMPAHHPQADEFVEEIEIKTYDTDDTEEISETVSCIGDCKENPDAVSIEQSSENNVLEEDPIEEECSLIIEPIATSKIPRKLRSVASFKKRIPQKRRKLVHSEQSESINEIESDGDVEERQEPSAKERKPRSHLYGPDSVDQLRNCKLCSYKTYYTVVYELHLRKHEANEGKQGYICSHPYCLKLFGTKEELKKHREDNNPHKYVCDVCGARLKHRPSFDAHMERHVGITHFQCSYCSSTFVTLSEVSAHLAAVHLTEDREKCQVCGALFTTKKHLNQHLQSHSTERNHQCSECAASFKSQHHLHRHVKTVHHVVRYNCEHCHMTYGRRDKLRLHLERVHLIQAYFVCHTCVRSFETEDALQEHLFHHANPKDLECGTCLMVCRSQESFETHLCITYQDNYVCCGRDFKNHLRYNRHMASHGVQINARVRPDKNLLIGQARTKRDSRRSAAKQYPAVSKETLEVNVNAEFLCLYCGLGLPTKESLEHHICENFPTDGSPEEQLSMPITENIASCSDLE</sequence>
<feature type="region of interest" description="Disordered" evidence="6">
    <location>
        <begin position="238"/>
        <end position="278"/>
    </location>
</feature>
<dbReference type="InterPro" id="IPR036236">
    <property type="entry name" value="Znf_C2H2_sf"/>
</dbReference>
<dbReference type="GO" id="GO:0000981">
    <property type="term" value="F:DNA-binding transcription factor activity, RNA polymerase II-specific"/>
    <property type="evidence" value="ECO:0007669"/>
    <property type="project" value="TreeGrafter"/>
</dbReference>
<feature type="domain" description="C2H2-type" evidence="7">
    <location>
        <begin position="488"/>
        <end position="515"/>
    </location>
</feature>
<feature type="domain" description="C2H2-type" evidence="7">
    <location>
        <begin position="317"/>
        <end position="344"/>
    </location>
</feature>
<evidence type="ECO:0000256" key="5">
    <source>
        <dbReference type="PROSITE-ProRule" id="PRU00042"/>
    </source>
</evidence>
<dbReference type="PANTHER" id="PTHR24409">
    <property type="entry name" value="ZINC FINGER PROTEIN 142"/>
    <property type="match status" value="1"/>
</dbReference>
<evidence type="ECO:0000256" key="6">
    <source>
        <dbReference type="SAM" id="MobiDB-lite"/>
    </source>
</evidence>
<feature type="domain" description="C2H2-type" evidence="7">
    <location>
        <begin position="374"/>
        <end position="402"/>
    </location>
</feature>
<evidence type="ECO:0000256" key="4">
    <source>
        <dbReference type="ARBA" id="ARBA00022833"/>
    </source>
</evidence>
<evidence type="ECO:0000256" key="3">
    <source>
        <dbReference type="ARBA" id="ARBA00022771"/>
    </source>
</evidence>
<dbReference type="GO" id="GO:0005634">
    <property type="term" value="C:nucleus"/>
    <property type="evidence" value="ECO:0007669"/>
    <property type="project" value="InterPro"/>
</dbReference>
<dbReference type="EnsemblMetazoa" id="ENSAATROPT008441">
    <property type="protein sequence ID" value="ENSAATROPP007599"/>
    <property type="gene ID" value="ENSAATROPG006881"/>
</dbReference>
<dbReference type="PANTHER" id="PTHR24409:SF424">
    <property type="entry name" value="ZINC FINGER PROTEIN INDRA"/>
    <property type="match status" value="1"/>
</dbReference>
<name>A0AAG5D9P8_ANOAO</name>
<feature type="domain" description="C2H2-type" evidence="7">
    <location>
        <begin position="403"/>
        <end position="430"/>
    </location>
</feature>
<keyword evidence="9" id="KW-1185">Reference proteome</keyword>
<dbReference type="SMART" id="SM00868">
    <property type="entry name" value="zf-AD"/>
    <property type="match status" value="1"/>
</dbReference>
<dbReference type="PROSITE" id="PS50157">
    <property type="entry name" value="ZINC_FINGER_C2H2_2"/>
    <property type="match status" value="7"/>
</dbReference>